<comment type="caution">
    <text evidence="1">The sequence shown here is derived from an EMBL/GenBank/DDBJ whole genome shotgun (WGS) entry which is preliminary data.</text>
</comment>
<gene>
    <name evidence="1" type="ORF">Fot_22716</name>
</gene>
<organism evidence="1 2">
    <name type="scientific">Forsythia ovata</name>
    <dbReference type="NCBI Taxonomy" id="205694"/>
    <lineage>
        <taxon>Eukaryota</taxon>
        <taxon>Viridiplantae</taxon>
        <taxon>Streptophyta</taxon>
        <taxon>Embryophyta</taxon>
        <taxon>Tracheophyta</taxon>
        <taxon>Spermatophyta</taxon>
        <taxon>Magnoliopsida</taxon>
        <taxon>eudicotyledons</taxon>
        <taxon>Gunneridae</taxon>
        <taxon>Pentapetalae</taxon>
        <taxon>asterids</taxon>
        <taxon>lamiids</taxon>
        <taxon>Lamiales</taxon>
        <taxon>Oleaceae</taxon>
        <taxon>Forsythieae</taxon>
        <taxon>Forsythia</taxon>
    </lineage>
</organism>
<protein>
    <submittedName>
        <fullName evidence="1">Uncharacterized protein</fullName>
    </submittedName>
</protein>
<evidence type="ECO:0000313" key="1">
    <source>
        <dbReference type="EMBL" id="KAL2530115.1"/>
    </source>
</evidence>
<keyword evidence="2" id="KW-1185">Reference proteome</keyword>
<accession>A0ABD1UYH8</accession>
<name>A0ABD1UYH8_9LAMI</name>
<sequence length="170" mass="19698">MLLENKLIHYHSLPVCLLPLPLPQFVNQSSRQPQQDPFSLAQSLFVGIQTVVGDHCQNSRPRLISFSILRLANRQAVVQCMADLISDKDVKSLRILKKRGFLRSAHCSVLALDALFWHWKADEEKCNYKSWDWGIEPVTPLFRIHTSGHLDKEPHFVKEPRDMWEKVPYA</sequence>
<dbReference type="EMBL" id="JBFOLJ010000006">
    <property type="protein sequence ID" value="KAL2530115.1"/>
    <property type="molecule type" value="Genomic_DNA"/>
</dbReference>
<dbReference type="Proteomes" id="UP001604277">
    <property type="component" value="Unassembled WGS sequence"/>
</dbReference>
<proteinExistence type="predicted"/>
<reference evidence="2" key="1">
    <citation type="submission" date="2024-07" db="EMBL/GenBank/DDBJ databases">
        <title>Two chromosome-level genome assemblies of Korean endemic species Abeliophyllum distichum and Forsythia ovata (Oleaceae).</title>
        <authorList>
            <person name="Jang H."/>
        </authorList>
    </citation>
    <scope>NUCLEOTIDE SEQUENCE [LARGE SCALE GENOMIC DNA]</scope>
</reference>
<dbReference type="AlphaFoldDB" id="A0ABD1UYH8"/>
<evidence type="ECO:0000313" key="2">
    <source>
        <dbReference type="Proteomes" id="UP001604277"/>
    </source>
</evidence>